<evidence type="ECO:0000313" key="2">
    <source>
        <dbReference type="Proteomes" id="UP001234297"/>
    </source>
</evidence>
<gene>
    <name evidence="1" type="ORF">MRB53_019085</name>
</gene>
<protein>
    <submittedName>
        <fullName evidence="1">Uncharacterized protein</fullName>
    </submittedName>
</protein>
<proteinExistence type="predicted"/>
<organism evidence="1 2">
    <name type="scientific">Persea americana</name>
    <name type="common">Avocado</name>
    <dbReference type="NCBI Taxonomy" id="3435"/>
    <lineage>
        <taxon>Eukaryota</taxon>
        <taxon>Viridiplantae</taxon>
        <taxon>Streptophyta</taxon>
        <taxon>Embryophyta</taxon>
        <taxon>Tracheophyta</taxon>
        <taxon>Spermatophyta</taxon>
        <taxon>Magnoliopsida</taxon>
        <taxon>Magnoliidae</taxon>
        <taxon>Laurales</taxon>
        <taxon>Lauraceae</taxon>
        <taxon>Persea</taxon>
    </lineage>
</organism>
<reference evidence="1 2" key="1">
    <citation type="journal article" date="2022" name="Hortic Res">
        <title>A haplotype resolved chromosomal level avocado genome allows analysis of novel avocado genes.</title>
        <authorList>
            <person name="Nath O."/>
            <person name="Fletcher S.J."/>
            <person name="Hayward A."/>
            <person name="Shaw L.M."/>
            <person name="Masouleh A.K."/>
            <person name="Furtado A."/>
            <person name="Henry R.J."/>
            <person name="Mitter N."/>
        </authorList>
    </citation>
    <scope>NUCLEOTIDE SEQUENCE [LARGE SCALE GENOMIC DNA]</scope>
    <source>
        <strain evidence="2">cv. Hass</strain>
    </source>
</reference>
<dbReference type="Proteomes" id="UP001234297">
    <property type="component" value="Chromosome 5"/>
</dbReference>
<evidence type="ECO:0000313" key="1">
    <source>
        <dbReference type="EMBL" id="KAJ8642391.1"/>
    </source>
</evidence>
<dbReference type="EMBL" id="CM056813">
    <property type="protein sequence ID" value="KAJ8642391.1"/>
    <property type="molecule type" value="Genomic_DNA"/>
</dbReference>
<sequence>MIGTLFLIDVCSNISLLHKTVSDAERHPHQVEHLIATASPPISGLQPSICPMLTVSTDISGSKIVTSLGHRLQL</sequence>
<keyword evidence="2" id="KW-1185">Reference proteome</keyword>
<accession>A0ACC2M9T4</accession>
<comment type="caution">
    <text evidence="1">The sequence shown here is derived from an EMBL/GenBank/DDBJ whole genome shotgun (WGS) entry which is preliminary data.</text>
</comment>
<name>A0ACC2M9T4_PERAE</name>